<name>A0ABV5STW2_9MICO</name>
<dbReference type="Proteomes" id="UP001589667">
    <property type="component" value="Unassembled WGS sequence"/>
</dbReference>
<dbReference type="CDD" id="cd00293">
    <property type="entry name" value="USP-like"/>
    <property type="match status" value="1"/>
</dbReference>
<dbReference type="RefSeq" id="WP_157424587.1">
    <property type="nucleotide sequence ID" value="NZ_BAAANI010000005.1"/>
</dbReference>
<dbReference type="Gene3D" id="3.40.50.620">
    <property type="entry name" value="HUPs"/>
    <property type="match status" value="1"/>
</dbReference>
<organism evidence="3 4">
    <name type="scientific">Agromyces lapidis</name>
    <dbReference type="NCBI Taxonomy" id="279574"/>
    <lineage>
        <taxon>Bacteria</taxon>
        <taxon>Bacillati</taxon>
        <taxon>Actinomycetota</taxon>
        <taxon>Actinomycetes</taxon>
        <taxon>Micrococcales</taxon>
        <taxon>Microbacteriaceae</taxon>
        <taxon>Agromyces</taxon>
    </lineage>
</organism>
<sequence>MATGILVGIDGSIASRAAVVWAIEAARATDAEVSLLLVVDDEWGTVGGSAVAELQSEAAALTARELEYAREHAGEVRVSAEYTVGSPMLVLATEAAEYSTIAIGTHKVGSFHGLALGTRAIQLAATSPVPLAVVPVASGGHRSGVVVGISGAPGEASVIRAAIAEARRRNQPLVLIRANATSAAISAEAVDWAVRLAEGLGVPSGITVRRASGSAGEALASMSGRATLTIAGRPTQAGARGFRPLGRTVGDLVMNLGGPILIVPFLLDSSRAAASDPAQGK</sequence>
<dbReference type="InterPro" id="IPR006016">
    <property type="entry name" value="UspA"/>
</dbReference>
<evidence type="ECO:0000313" key="3">
    <source>
        <dbReference type="EMBL" id="MFB9643789.1"/>
    </source>
</evidence>
<evidence type="ECO:0000313" key="4">
    <source>
        <dbReference type="Proteomes" id="UP001589667"/>
    </source>
</evidence>
<accession>A0ABV5STW2</accession>
<reference evidence="3 4" key="1">
    <citation type="submission" date="2024-09" db="EMBL/GenBank/DDBJ databases">
        <authorList>
            <person name="Sun Q."/>
            <person name="Mori K."/>
        </authorList>
    </citation>
    <scope>NUCLEOTIDE SEQUENCE [LARGE SCALE GENOMIC DNA]</scope>
    <source>
        <strain evidence="3 4">JCM 14321</strain>
    </source>
</reference>
<gene>
    <name evidence="3" type="ORF">ACFFQV_15960</name>
</gene>
<comment type="caution">
    <text evidence="3">The sequence shown here is derived from an EMBL/GenBank/DDBJ whole genome shotgun (WGS) entry which is preliminary data.</text>
</comment>
<dbReference type="Pfam" id="PF00582">
    <property type="entry name" value="Usp"/>
    <property type="match status" value="1"/>
</dbReference>
<comment type="similarity">
    <text evidence="1">Belongs to the universal stress protein A family.</text>
</comment>
<evidence type="ECO:0000256" key="1">
    <source>
        <dbReference type="ARBA" id="ARBA00008791"/>
    </source>
</evidence>
<dbReference type="InterPro" id="IPR014729">
    <property type="entry name" value="Rossmann-like_a/b/a_fold"/>
</dbReference>
<feature type="domain" description="UspA" evidence="2">
    <location>
        <begin position="5"/>
        <end position="135"/>
    </location>
</feature>
<dbReference type="Gene3D" id="3.40.50.12370">
    <property type="match status" value="1"/>
</dbReference>
<evidence type="ECO:0000259" key="2">
    <source>
        <dbReference type="Pfam" id="PF00582"/>
    </source>
</evidence>
<dbReference type="SUPFAM" id="SSF52402">
    <property type="entry name" value="Adenine nucleotide alpha hydrolases-like"/>
    <property type="match status" value="2"/>
</dbReference>
<dbReference type="PANTHER" id="PTHR46268:SF6">
    <property type="entry name" value="UNIVERSAL STRESS PROTEIN UP12"/>
    <property type="match status" value="1"/>
</dbReference>
<keyword evidence="4" id="KW-1185">Reference proteome</keyword>
<dbReference type="PANTHER" id="PTHR46268">
    <property type="entry name" value="STRESS RESPONSE PROTEIN NHAX"/>
    <property type="match status" value="1"/>
</dbReference>
<dbReference type="EMBL" id="JBHMBL010000004">
    <property type="protein sequence ID" value="MFB9643789.1"/>
    <property type="molecule type" value="Genomic_DNA"/>
</dbReference>
<proteinExistence type="inferred from homology"/>
<protein>
    <submittedName>
        <fullName evidence="3">Universal stress protein</fullName>
    </submittedName>
</protein>